<evidence type="ECO:0000259" key="7">
    <source>
        <dbReference type="Pfam" id="PF04572"/>
    </source>
</evidence>
<dbReference type="Bgee" id="ENSXETG00000039284">
    <property type="expression patterns" value="Expressed in mesonephros"/>
</dbReference>
<dbReference type="InterPro" id="IPR007652">
    <property type="entry name" value="A1-4-GlycosylTfrase_dom"/>
</dbReference>
<reference evidence="8" key="1">
    <citation type="journal article" date="2010" name="Science">
        <title>The genome of the Western clawed frog Xenopus tropicalis.</title>
        <authorList>
            <person name="Hellsten U."/>
            <person name="Harland R.M."/>
            <person name="Gilchrist M.J."/>
            <person name="Hendrix D."/>
            <person name="Jurka J."/>
            <person name="Kapitonov V."/>
            <person name="Ovcharenko I."/>
            <person name="Putnam N.H."/>
            <person name="Shu S."/>
            <person name="Taher L."/>
            <person name="Blitz I.L."/>
            <person name="Blumberg B."/>
            <person name="Dichmann D.S."/>
            <person name="Dubchak I."/>
            <person name="Amaya E."/>
            <person name="Detter J.C."/>
            <person name="Fletcher R."/>
            <person name="Gerhard D.S."/>
            <person name="Goodstein D."/>
            <person name="Graves T."/>
            <person name="Grigoriev I.V."/>
            <person name="Grimwood J."/>
            <person name="Kawashima T."/>
            <person name="Lindquist E."/>
            <person name="Lucas S.M."/>
            <person name="Mead P.E."/>
            <person name="Mitros T."/>
            <person name="Ogino H."/>
            <person name="Ohta Y."/>
            <person name="Poliakov A.V."/>
            <person name="Pollet N."/>
            <person name="Robert J."/>
            <person name="Salamov A."/>
            <person name="Sater A.K."/>
            <person name="Schmutz J."/>
            <person name="Terry A."/>
            <person name="Vize P.D."/>
            <person name="Warren W.C."/>
            <person name="Wells D."/>
            <person name="Wills A."/>
            <person name="Wilson R.K."/>
            <person name="Zimmerman L.B."/>
            <person name="Zorn A.M."/>
            <person name="Grainger R."/>
            <person name="Grammer T."/>
            <person name="Khokha M.K."/>
            <person name="Richardson P.M."/>
            <person name="Rokhsar D.S."/>
        </authorList>
    </citation>
    <scope>NUCLEOTIDE SEQUENCE [LARGE SCALE GENOMIC DNA]</scope>
    <source>
        <strain evidence="8">Nigerian</strain>
    </source>
</reference>
<dbReference type="Ensembl" id="ENSXETT00000117986">
    <property type="protein sequence ID" value="ENSXETP00000116245"/>
    <property type="gene ID" value="ENSXETG00000039284"/>
</dbReference>
<dbReference type="GO" id="GO:0000139">
    <property type="term" value="C:Golgi membrane"/>
    <property type="evidence" value="ECO:0007669"/>
    <property type="project" value="UniProtKB-SubCell"/>
</dbReference>
<evidence type="ECO:0000313" key="8">
    <source>
        <dbReference type="Ensembl" id="ENSXETP00000116245"/>
    </source>
</evidence>
<dbReference type="PANTHER" id="PTHR12042">
    <property type="entry name" value="LACTOSYLCERAMIDE 4-ALPHA-GALACTOSYLTRANSFERASE ALPHA- 1,4-GALACTOSYLTRANSFERASE"/>
    <property type="match status" value="1"/>
</dbReference>
<keyword evidence="4" id="KW-0808">Transferase</keyword>
<comment type="similarity">
    <text evidence="2">Belongs to the glycosyltransferase 32 family.</text>
</comment>
<accession>A0A803K796</accession>
<dbReference type="AlphaFoldDB" id="A0A803K796"/>
<proteinExistence type="inferred from homology"/>
<evidence type="ECO:0000256" key="3">
    <source>
        <dbReference type="ARBA" id="ARBA00022676"/>
    </source>
</evidence>
<evidence type="ECO:0000256" key="6">
    <source>
        <dbReference type="ARBA" id="ARBA00023136"/>
    </source>
</evidence>
<evidence type="ECO:0000256" key="2">
    <source>
        <dbReference type="ARBA" id="ARBA00009003"/>
    </source>
</evidence>
<evidence type="ECO:0000256" key="4">
    <source>
        <dbReference type="ARBA" id="ARBA00022679"/>
    </source>
</evidence>
<feature type="domain" description="Alpha 1,4-glycosyltransferase" evidence="7">
    <location>
        <begin position="239"/>
        <end position="363"/>
    </location>
</feature>
<dbReference type="Pfam" id="PF04488">
    <property type="entry name" value="Gly_transf_sug"/>
    <property type="match status" value="1"/>
</dbReference>
<dbReference type="PANTHER" id="PTHR12042:SF24">
    <property type="entry name" value="ALPHA-1,4-N-ACETYLGLUCOSAMINYLTRANSFERASE"/>
    <property type="match status" value="1"/>
</dbReference>
<organism evidence="8">
    <name type="scientific">Xenopus tropicalis</name>
    <name type="common">Western clawed frog</name>
    <name type="synonym">Silurana tropicalis</name>
    <dbReference type="NCBI Taxonomy" id="8364"/>
    <lineage>
        <taxon>Eukaryota</taxon>
        <taxon>Metazoa</taxon>
        <taxon>Chordata</taxon>
        <taxon>Craniata</taxon>
        <taxon>Vertebrata</taxon>
        <taxon>Euteleostomi</taxon>
        <taxon>Amphibia</taxon>
        <taxon>Batrachia</taxon>
        <taxon>Anura</taxon>
        <taxon>Pipoidea</taxon>
        <taxon>Pipidae</taxon>
        <taxon>Xenopodinae</taxon>
        <taxon>Xenopus</taxon>
        <taxon>Silurana</taxon>
    </lineage>
</organism>
<dbReference type="InParanoid" id="A0A803K796"/>
<protein>
    <submittedName>
        <fullName evidence="8">Alpha-1,4-N-acetylglucosaminyltransferase</fullName>
    </submittedName>
</protein>
<dbReference type="Pfam" id="PF04572">
    <property type="entry name" value="Gb3_synth"/>
    <property type="match status" value="1"/>
</dbReference>
<evidence type="ECO:0000256" key="1">
    <source>
        <dbReference type="ARBA" id="ARBA00004323"/>
    </source>
</evidence>
<name>A0A803K796_XENTR</name>
<gene>
    <name evidence="8" type="primary">LOC100494225</name>
</gene>
<evidence type="ECO:0000256" key="5">
    <source>
        <dbReference type="ARBA" id="ARBA00023034"/>
    </source>
</evidence>
<dbReference type="InterPro" id="IPR007577">
    <property type="entry name" value="GlycoTrfase_DXD_sugar-bd_CS"/>
</dbReference>
<dbReference type="SUPFAM" id="SSF53448">
    <property type="entry name" value="Nucleotide-diphospho-sugar transferases"/>
    <property type="match status" value="1"/>
</dbReference>
<dbReference type="GeneTree" id="ENSGT00510000047981"/>
<dbReference type="Gene3D" id="3.90.550.20">
    <property type="match status" value="1"/>
</dbReference>
<dbReference type="FunCoup" id="A0A803K796">
    <property type="interactions" value="35"/>
</dbReference>
<keyword evidence="3" id="KW-0328">Glycosyltransferase</keyword>
<dbReference type="InterPro" id="IPR029044">
    <property type="entry name" value="Nucleotide-diphossugar_trans"/>
</dbReference>
<dbReference type="GO" id="GO:0016758">
    <property type="term" value="F:hexosyltransferase activity"/>
    <property type="evidence" value="ECO:0007669"/>
    <property type="project" value="UniProtKB-ARBA"/>
</dbReference>
<dbReference type="InterPro" id="IPR051981">
    <property type="entry name" value="Glycosyltransf_32"/>
</dbReference>
<keyword evidence="6" id="KW-0472">Membrane</keyword>
<reference evidence="8" key="2">
    <citation type="submission" date="2021-03" db="UniProtKB">
        <authorList>
            <consortium name="Ensembl"/>
        </authorList>
    </citation>
    <scope>IDENTIFICATION</scope>
</reference>
<sequence length="376" mass="43146">MAHSLGHWIFSDKLGPDTFLVLQKVDCHKQIHIRRMNRLKVFGFLVSAITLGFIYKTTKKQSILPYILSSISTPFTNTSINPQGILKEGNGIIFLETTDRMEPPSLVLCAIESAARVYTDRPVVFFMKGLTDINTEEDEKQAKKTFPSLSSFQNVYIFPLRMQELFKDTPLLKWFLKADPKKEKFWIHNLSDGCRMAMMWRYGGFYFDSDVISIRPIPEINFLTAEHDQTSGSSVFGLTPHHSFAWTSLNDFVQNYNGNVWGNQGPTLFTRVLKQSCELSAFKSLDNIVCGNISFLHPERIYPISYGGWKRYFEVWDKIPTFDNSYALHLWNYMNSGEKKTVVIGSNTLVENLYKQYCPSIYGLLAENATTANQHT</sequence>
<keyword evidence="5" id="KW-0333">Golgi apparatus</keyword>
<comment type="subcellular location">
    <subcellularLocation>
        <location evidence="1">Golgi apparatus membrane</location>
        <topology evidence="1">Single-pass type II membrane protein</topology>
    </subcellularLocation>
</comment>